<feature type="binding site" evidence="11">
    <location>
        <position position="183"/>
    </location>
    <ligand>
        <name>ATP</name>
        <dbReference type="ChEBI" id="CHEBI:30616"/>
    </ligand>
</feature>
<feature type="binding site" evidence="11">
    <location>
        <position position="189"/>
    </location>
    <ligand>
        <name>ATP</name>
        <dbReference type="ChEBI" id="CHEBI:30616"/>
    </ligand>
</feature>
<feature type="binding site" evidence="11">
    <location>
        <position position="109"/>
    </location>
    <ligand>
        <name>ATP</name>
        <dbReference type="ChEBI" id="CHEBI:30616"/>
    </ligand>
</feature>
<feature type="binding site" evidence="11">
    <location>
        <position position="203"/>
    </location>
    <ligand>
        <name>ATP</name>
        <dbReference type="ChEBI" id="CHEBI:30616"/>
    </ligand>
</feature>
<feature type="domain" description="DM10" evidence="13">
    <location>
        <begin position="13"/>
        <end position="101"/>
    </location>
</feature>
<keyword evidence="7" id="KW-0206">Cytoskeleton</keyword>
<comment type="catalytic activity">
    <reaction evidence="2">
        <text>a ribonucleoside 5'-diphosphate + ATP = a ribonucleoside 5'-triphosphate + ADP</text>
        <dbReference type="Rhea" id="RHEA:18113"/>
        <dbReference type="ChEBI" id="CHEBI:30616"/>
        <dbReference type="ChEBI" id="CHEBI:57930"/>
        <dbReference type="ChEBI" id="CHEBI:61557"/>
        <dbReference type="ChEBI" id="CHEBI:456216"/>
        <dbReference type="EC" id="2.7.4.6"/>
    </reaction>
</comment>
<dbReference type="InterPro" id="IPR011410">
    <property type="entry name" value="NDPK7"/>
</dbReference>
<evidence type="ECO:0000256" key="10">
    <source>
        <dbReference type="PIRSR" id="PIRSR036503-51"/>
    </source>
</evidence>
<feature type="active site" description="Pros-phosphohistidine intermediate" evidence="9 11">
    <location>
        <position position="216"/>
    </location>
</feature>
<evidence type="ECO:0000313" key="14">
    <source>
        <dbReference type="EMBL" id="GAX82181.1"/>
    </source>
</evidence>
<comment type="catalytic activity">
    <reaction evidence="1">
        <text>a 2'-deoxyribonucleoside 5'-diphosphate + ATP = a 2'-deoxyribonucleoside 5'-triphosphate + ADP</text>
        <dbReference type="Rhea" id="RHEA:44640"/>
        <dbReference type="ChEBI" id="CHEBI:30616"/>
        <dbReference type="ChEBI" id="CHEBI:61560"/>
        <dbReference type="ChEBI" id="CHEBI:73316"/>
        <dbReference type="ChEBI" id="CHEBI:456216"/>
        <dbReference type="EC" id="2.7.4.6"/>
    </reaction>
</comment>
<comment type="caution">
    <text evidence="14">The sequence shown here is derived from an EMBL/GenBank/DDBJ whole genome shotgun (WGS) entry which is preliminary data.</text>
</comment>
<dbReference type="InterPro" id="IPR006602">
    <property type="entry name" value="DM10_dom"/>
</dbReference>
<dbReference type="GO" id="GO:0006241">
    <property type="term" value="P:CTP biosynthetic process"/>
    <property type="evidence" value="ECO:0007669"/>
    <property type="project" value="InterPro"/>
</dbReference>
<evidence type="ECO:0000313" key="15">
    <source>
        <dbReference type="Proteomes" id="UP000232323"/>
    </source>
</evidence>
<sequence>MEKEDIQLVCVSRMSRLCFIAEWLDPMTGVLWRYQLFHHTETNEIEMIDIKNRRTFLKKMKLEDVKAELFYVGSTVTILSRQLKIIEYGDDFTRSRVQDRVERTLAMVKPDAFKHLGKILNAISQSGFRINNLRVCQLRKEEAETFYAVHRGKPFFEKLTTFMSSGRIAAIELVAPGAISKWRELIGPTDSNKARAEAPNSIRAHFGTDGSFNAVHGSDATDTAAEEIRFFFSQPSLGKCDLGRGTTLGVIKPHAVLDGVAGLILDIVNEHFDVTALRMCTLDKTSAAEFFEVYKGVLALGEFTAMSDELTSGPCISFEVADRDGSSEIVEAFRELCGPADPELARVLRPKSIRAQFGLNKIKNAIHCTDLAEDGQLEVEYFFSILP</sequence>
<evidence type="ECO:0000256" key="12">
    <source>
        <dbReference type="RuleBase" id="RU004011"/>
    </source>
</evidence>
<comment type="similarity">
    <text evidence="11 12">Belongs to the NDK family.</text>
</comment>
<dbReference type="InterPro" id="IPR037993">
    <property type="entry name" value="NDPk7B"/>
</dbReference>
<dbReference type="InterPro" id="IPR034907">
    <property type="entry name" value="NDK-like_dom"/>
</dbReference>
<dbReference type="InterPro" id="IPR001564">
    <property type="entry name" value="Nucleoside_diP_kinase"/>
</dbReference>
<name>A0A250XGH4_9CHLO</name>
<evidence type="ECO:0000256" key="2">
    <source>
        <dbReference type="ARBA" id="ARBA00000937"/>
    </source>
</evidence>
<evidence type="ECO:0000256" key="8">
    <source>
        <dbReference type="ARBA" id="ARBA00023273"/>
    </source>
</evidence>
<dbReference type="GO" id="GO:0005524">
    <property type="term" value="F:ATP binding"/>
    <property type="evidence" value="ECO:0007669"/>
    <property type="project" value="UniProtKB-KW"/>
</dbReference>
<evidence type="ECO:0000256" key="6">
    <source>
        <dbReference type="ARBA" id="ARBA00022801"/>
    </source>
</evidence>
<comment type="caution">
    <text evidence="11">Lacks conserved residue(s) required for the propagation of feature annotation.</text>
</comment>
<dbReference type="Gene3D" id="3.30.70.141">
    <property type="entry name" value="Nucleoside diphosphate kinase-like domain"/>
    <property type="match status" value="2"/>
</dbReference>
<dbReference type="PRINTS" id="PR01243">
    <property type="entry name" value="NUCDPKINASE"/>
</dbReference>
<gene>
    <name evidence="14" type="ORF">CEUSTIGMA_g9609.t1</name>
</gene>
<feature type="binding site" evidence="11">
    <location>
        <position position="213"/>
    </location>
    <ligand>
        <name>ATP</name>
        <dbReference type="ChEBI" id="CHEBI:30616"/>
    </ligand>
</feature>
<accession>A0A250XGH4</accession>
<organism evidence="14 15">
    <name type="scientific">Chlamydomonas eustigma</name>
    <dbReference type="NCBI Taxonomy" id="1157962"/>
    <lineage>
        <taxon>Eukaryota</taxon>
        <taxon>Viridiplantae</taxon>
        <taxon>Chlorophyta</taxon>
        <taxon>core chlorophytes</taxon>
        <taxon>Chlorophyceae</taxon>
        <taxon>CS clade</taxon>
        <taxon>Chlamydomonadales</taxon>
        <taxon>Chlamydomonadaceae</taxon>
        <taxon>Chlamydomonas</taxon>
    </lineage>
</organism>
<evidence type="ECO:0000256" key="11">
    <source>
        <dbReference type="PROSITE-ProRule" id="PRU00706"/>
    </source>
</evidence>
<dbReference type="PANTHER" id="PTHR43109:SF2">
    <property type="entry name" value="NUCLEOSIDE DIPHOSPHATE KINASE 7"/>
    <property type="match status" value="1"/>
</dbReference>
<feature type="active site" description="Pros-phosphohistidine intermediate" evidence="11">
    <location>
        <position position="367"/>
    </location>
</feature>
<dbReference type="GO" id="GO:0006228">
    <property type="term" value="P:UTP biosynthetic process"/>
    <property type="evidence" value="ECO:0007669"/>
    <property type="project" value="InterPro"/>
</dbReference>
<dbReference type="Pfam" id="PF00334">
    <property type="entry name" value="NDK"/>
    <property type="match status" value="2"/>
</dbReference>
<evidence type="ECO:0000256" key="9">
    <source>
        <dbReference type="PIRSR" id="PIRSR036503-50"/>
    </source>
</evidence>
<keyword evidence="10" id="KW-0547">Nucleotide-binding</keyword>
<evidence type="ECO:0000256" key="3">
    <source>
        <dbReference type="ARBA" id="ARBA00004138"/>
    </source>
</evidence>
<dbReference type="FunFam" id="3.30.70.141:FF:000010">
    <property type="entry name" value="Nucleoside diphosphate kinase 7"/>
    <property type="match status" value="1"/>
</dbReference>
<dbReference type="InterPro" id="IPR036850">
    <property type="entry name" value="NDK-like_dom_sf"/>
</dbReference>
<keyword evidence="5" id="KW-0963">Cytoplasm</keyword>
<dbReference type="EMBL" id="BEGY01000076">
    <property type="protein sequence ID" value="GAX82181.1"/>
    <property type="molecule type" value="Genomic_DNA"/>
</dbReference>
<dbReference type="CDD" id="cd04412">
    <property type="entry name" value="NDPk7B"/>
    <property type="match status" value="1"/>
</dbReference>
<protein>
    <recommendedName>
        <fullName evidence="13">DM10 domain-containing protein</fullName>
    </recommendedName>
</protein>
<dbReference type="GO" id="GO:0004550">
    <property type="term" value="F:nucleoside diphosphate kinase activity"/>
    <property type="evidence" value="ECO:0007669"/>
    <property type="project" value="UniProtKB-EC"/>
</dbReference>
<dbReference type="PANTHER" id="PTHR43109">
    <property type="entry name" value="NUCLEOSIDE DIPHOSPHATE KINASE 7"/>
    <property type="match status" value="1"/>
</dbReference>
<evidence type="ECO:0000256" key="7">
    <source>
        <dbReference type="ARBA" id="ARBA00023212"/>
    </source>
</evidence>
<dbReference type="PIRSF" id="PIRSF036503">
    <property type="entry name" value="NDK7"/>
    <property type="match status" value="1"/>
</dbReference>
<reference evidence="14 15" key="1">
    <citation type="submission" date="2017-08" db="EMBL/GenBank/DDBJ databases">
        <title>Acidophilic green algal genome provides insights into adaptation to an acidic environment.</title>
        <authorList>
            <person name="Hirooka S."/>
            <person name="Hirose Y."/>
            <person name="Kanesaki Y."/>
            <person name="Higuchi S."/>
            <person name="Fujiwara T."/>
            <person name="Onuma R."/>
            <person name="Era A."/>
            <person name="Ohbayashi R."/>
            <person name="Uzuka A."/>
            <person name="Nozaki H."/>
            <person name="Yoshikawa H."/>
            <person name="Miyagishima S.Y."/>
        </authorList>
    </citation>
    <scope>NUCLEOTIDE SEQUENCE [LARGE SCALE GENOMIC DNA]</scope>
    <source>
        <strain evidence="14 15">NIES-2499</strain>
    </source>
</reference>
<comment type="subcellular location">
    <subcellularLocation>
        <location evidence="3">Cell projection</location>
        <location evidence="3">Cilium</location>
    </subcellularLocation>
    <subcellularLocation>
        <location evidence="4">Cytoplasm</location>
        <location evidence="4">Cytoskeleton</location>
    </subcellularLocation>
</comment>
<proteinExistence type="inferred from homology"/>
<dbReference type="SMART" id="SM00676">
    <property type="entry name" value="DM10"/>
    <property type="match status" value="1"/>
</dbReference>
<feature type="binding site" evidence="11">
    <location>
        <position position="155"/>
    </location>
    <ligand>
        <name>ATP</name>
        <dbReference type="ChEBI" id="CHEBI:30616"/>
    </ligand>
</feature>
<evidence type="ECO:0000256" key="1">
    <source>
        <dbReference type="ARBA" id="ARBA00000082"/>
    </source>
</evidence>
<dbReference type="PROSITE" id="PS51374">
    <property type="entry name" value="NDPK_LIKE"/>
    <property type="match status" value="2"/>
</dbReference>
<dbReference type="OrthoDB" id="2162449at2759"/>
<dbReference type="STRING" id="1157962.A0A250XGH4"/>
<dbReference type="SMART" id="SM00562">
    <property type="entry name" value="NDK"/>
    <property type="match status" value="2"/>
</dbReference>
<dbReference type="Proteomes" id="UP000232323">
    <property type="component" value="Unassembled WGS sequence"/>
</dbReference>
<keyword evidence="15" id="KW-1185">Reference proteome</keyword>
<dbReference type="GO" id="GO:0005879">
    <property type="term" value="C:axonemal microtubule"/>
    <property type="evidence" value="ECO:0007669"/>
    <property type="project" value="TreeGrafter"/>
</dbReference>
<dbReference type="GO" id="GO:0016787">
    <property type="term" value="F:hydrolase activity"/>
    <property type="evidence" value="ECO:0007669"/>
    <property type="project" value="UniProtKB-KW"/>
</dbReference>
<evidence type="ECO:0000259" key="13">
    <source>
        <dbReference type="PROSITE" id="PS51336"/>
    </source>
</evidence>
<evidence type="ECO:0000256" key="4">
    <source>
        <dbReference type="ARBA" id="ARBA00004245"/>
    </source>
</evidence>
<evidence type="ECO:0000256" key="5">
    <source>
        <dbReference type="ARBA" id="ARBA00022490"/>
    </source>
</evidence>
<keyword evidence="10" id="KW-0067">ATP-binding</keyword>
<dbReference type="PROSITE" id="PS51336">
    <property type="entry name" value="DM10"/>
    <property type="match status" value="1"/>
</dbReference>
<dbReference type="AlphaFoldDB" id="A0A250XGH4"/>
<dbReference type="SUPFAM" id="SSF54919">
    <property type="entry name" value="Nucleoside diphosphate kinase, NDK"/>
    <property type="match status" value="2"/>
</dbReference>
<dbReference type="GO" id="GO:0006183">
    <property type="term" value="P:GTP biosynthetic process"/>
    <property type="evidence" value="ECO:0007669"/>
    <property type="project" value="InterPro"/>
</dbReference>
<keyword evidence="6" id="KW-0378">Hydrolase</keyword>
<keyword evidence="8" id="KW-0966">Cell projection</keyword>